<evidence type="ECO:0000256" key="1">
    <source>
        <dbReference type="SAM" id="MobiDB-lite"/>
    </source>
</evidence>
<keyword evidence="2" id="KW-0732">Signal</keyword>
<feature type="region of interest" description="Disordered" evidence="1">
    <location>
        <begin position="54"/>
        <end position="88"/>
    </location>
</feature>
<dbReference type="SUPFAM" id="SSF51905">
    <property type="entry name" value="FAD/NAD(P)-binding domain"/>
    <property type="match status" value="1"/>
</dbReference>
<feature type="domain" description="Amine oxidase" evidence="3">
    <location>
        <begin position="98"/>
        <end position="383"/>
    </location>
</feature>
<dbReference type="InterPro" id="IPR036188">
    <property type="entry name" value="FAD/NAD-bd_sf"/>
</dbReference>
<comment type="caution">
    <text evidence="4">The sequence shown here is derived from an EMBL/GenBank/DDBJ whole genome shotgun (WGS) entry which is preliminary data.</text>
</comment>
<dbReference type="Gene3D" id="3.30.70.1990">
    <property type="match status" value="1"/>
</dbReference>
<dbReference type="OrthoDB" id="5977668at2759"/>
<evidence type="ECO:0000259" key="3">
    <source>
        <dbReference type="Pfam" id="PF01593"/>
    </source>
</evidence>
<dbReference type="Proteomes" id="UP000269276">
    <property type="component" value="Unassembled WGS sequence"/>
</dbReference>
<gene>
    <name evidence="4" type="ORF">D0863_13793</name>
</gene>
<feature type="chain" id="PRO_5018104204" description="Amine oxidase domain-containing protein" evidence="2">
    <location>
        <begin position="25"/>
        <end position="639"/>
    </location>
</feature>
<feature type="compositionally biased region" description="Polar residues" evidence="1">
    <location>
        <begin position="54"/>
        <end position="65"/>
    </location>
</feature>
<accession>A0A3M7CPD8</accession>
<dbReference type="EMBL" id="QWIP01000818">
    <property type="protein sequence ID" value="RMY53939.1"/>
    <property type="molecule type" value="Genomic_DNA"/>
</dbReference>
<feature type="signal peptide" evidence="2">
    <location>
        <begin position="1"/>
        <end position="24"/>
    </location>
</feature>
<dbReference type="InterPro" id="IPR002937">
    <property type="entry name" value="Amino_oxidase"/>
</dbReference>
<dbReference type="InterPro" id="IPR050464">
    <property type="entry name" value="Zeta_carotene_desat/Oxidored"/>
</dbReference>
<protein>
    <recommendedName>
        <fullName evidence="3">Amine oxidase domain-containing protein</fullName>
    </recommendedName>
</protein>
<reference evidence="4 5" key="1">
    <citation type="journal article" date="2018" name="BMC Genomics">
        <title>Genomic evidence for intraspecific hybridization in a clonal and extremely halotolerant yeast.</title>
        <authorList>
            <person name="Gostincar C."/>
            <person name="Stajich J.E."/>
            <person name="Zupancic J."/>
            <person name="Zalar P."/>
            <person name="Gunde-Cimerman N."/>
        </authorList>
    </citation>
    <scope>NUCLEOTIDE SEQUENCE [LARGE SCALE GENOMIC DNA]</scope>
    <source>
        <strain evidence="4 5">EXF-2682</strain>
    </source>
</reference>
<proteinExistence type="predicted"/>
<dbReference type="PANTHER" id="PTHR42923">
    <property type="entry name" value="PROTOPORPHYRINOGEN OXIDASE"/>
    <property type="match status" value="1"/>
</dbReference>
<dbReference type="GO" id="GO:0016491">
    <property type="term" value="F:oxidoreductase activity"/>
    <property type="evidence" value="ECO:0007669"/>
    <property type="project" value="InterPro"/>
</dbReference>
<name>A0A3M7CPD8_HORWE</name>
<dbReference type="PANTHER" id="PTHR42923:SF17">
    <property type="entry name" value="AMINE OXIDASE DOMAIN-CONTAINING PROTEIN"/>
    <property type="match status" value="1"/>
</dbReference>
<evidence type="ECO:0000313" key="4">
    <source>
        <dbReference type="EMBL" id="RMY53939.1"/>
    </source>
</evidence>
<sequence>MNLRGHYMINYICTVMLLRTTVLPSSGGMCSSDNTIPKREMFSKPGFTRQMNFFRRSNQAESPNSARKRSGSKMSPAARETSGEKTRPKVAIVGSGCAGLGAAWALKDSDYEVHIFEKSSKLGGHTNTQPFRHGDDQVPVDTGFIVMNTATYPNFIRFLKEVGVDPVETQMTFGVSRDRGKFEWSGEGHGIFAQRRNLFRLRHWRMIFDIVRFNQFALDLLADEDDDGVDRLGSPPKYRKFAADMSIGEYLDREGYSQAFRDDYLIPMTAAVWSTSPDKASLEFPAATLIRFMWNHHLLSTLAARPPWLTIPGGSQRYIDAIVSQYPKDKLHIHTSCEVANILRPTPGSDSGVTVSWINAKTNRIEGDVFEHAILACHGDEVLPLLAKHGTQQKQLQEATSKEQERFIKSASGVPYVSQEELDIFNAFETTENVCYLHSDLSLMPKRRAVWTAWNYLVSSTPSKLSHPAGVSLTYCMNILQHLPEKVYGPVLVTMNPDHPPEPKLTQGKFLYRHPLYTSASVAAQKRLDAIQGERGVSYCGAWTKYGFHEDGFSSGLRVAIEQLDAKLPFPFVDSTFSRGHRPMLEWRDYVLRLFLLVAVFWIRTVEWAIGLPGIALLVRLLEALVHTVLDLAEFVGLL</sequence>
<dbReference type="AlphaFoldDB" id="A0A3M7CPD8"/>
<dbReference type="Gene3D" id="3.50.50.60">
    <property type="entry name" value="FAD/NAD(P)-binding domain"/>
    <property type="match status" value="1"/>
</dbReference>
<dbReference type="Gene3D" id="1.10.405.20">
    <property type="match status" value="1"/>
</dbReference>
<dbReference type="Pfam" id="PF01593">
    <property type="entry name" value="Amino_oxidase"/>
    <property type="match status" value="1"/>
</dbReference>
<evidence type="ECO:0000313" key="5">
    <source>
        <dbReference type="Proteomes" id="UP000269276"/>
    </source>
</evidence>
<organism evidence="4 5">
    <name type="scientific">Hortaea werneckii</name>
    <name type="common">Black yeast</name>
    <name type="synonym">Cladosporium werneckii</name>
    <dbReference type="NCBI Taxonomy" id="91943"/>
    <lineage>
        <taxon>Eukaryota</taxon>
        <taxon>Fungi</taxon>
        <taxon>Dikarya</taxon>
        <taxon>Ascomycota</taxon>
        <taxon>Pezizomycotina</taxon>
        <taxon>Dothideomycetes</taxon>
        <taxon>Dothideomycetidae</taxon>
        <taxon>Mycosphaerellales</taxon>
        <taxon>Teratosphaeriaceae</taxon>
        <taxon>Hortaea</taxon>
    </lineage>
</organism>
<evidence type="ECO:0000256" key="2">
    <source>
        <dbReference type="SAM" id="SignalP"/>
    </source>
</evidence>